<dbReference type="EMBL" id="JACHBS010000001">
    <property type="protein sequence ID" value="MBB5616846.1"/>
    <property type="molecule type" value="Genomic_DNA"/>
</dbReference>
<accession>A0A840XET2</accession>
<reference evidence="3 4" key="1">
    <citation type="submission" date="2020-08" db="EMBL/GenBank/DDBJ databases">
        <title>Sequencing the genomes of 1000 actinobacteria strains.</title>
        <authorList>
            <person name="Klenk H.-P."/>
        </authorList>
    </citation>
    <scope>NUCLEOTIDE SEQUENCE [LARGE SCALE GENOMIC DNA]</scope>
    <source>
        <strain evidence="3 4">DSM 23889</strain>
    </source>
</reference>
<name>A0A840XET2_9MICO</name>
<evidence type="ECO:0000313" key="3">
    <source>
        <dbReference type="EMBL" id="MBB5616846.1"/>
    </source>
</evidence>
<dbReference type="Proteomes" id="UP000552883">
    <property type="component" value="Unassembled WGS sequence"/>
</dbReference>
<gene>
    <name evidence="3" type="ORF">BJ959_000342</name>
</gene>
<evidence type="ECO:0000256" key="2">
    <source>
        <dbReference type="SAM" id="Phobius"/>
    </source>
</evidence>
<dbReference type="AlphaFoldDB" id="A0A840XET2"/>
<dbReference type="OrthoDB" id="4792842at2"/>
<keyword evidence="2" id="KW-1133">Transmembrane helix</keyword>
<feature type="region of interest" description="Disordered" evidence="1">
    <location>
        <begin position="168"/>
        <end position="205"/>
    </location>
</feature>
<feature type="compositionally biased region" description="Polar residues" evidence="1">
    <location>
        <begin position="1"/>
        <end position="10"/>
    </location>
</feature>
<protein>
    <recommendedName>
        <fullName evidence="5">Cell division protein FtsL</fullName>
    </recommendedName>
</protein>
<evidence type="ECO:0008006" key="5">
    <source>
        <dbReference type="Google" id="ProtNLM"/>
    </source>
</evidence>
<evidence type="ECO:0000256" key="1">
    <source>
        <dbReference type="SAM" id="MobiDB-lite"/>
    </source>
</evidence>
<dbReference type="RefSeq" id="WP_153980997.1">
    <property type="nucleotide sequence ID" value="NZ_BAAANZ010000001.1"/>
</dbReference>
<comment type="caution">
    <text evidence="3">The sequence shown here is derived from an EMBL/GenBank/DDBJ whole genome shotgun (WGS) entry which is preliminary data.</text>
</comment>
<sequence length="205" mass="20710">MSAVPASSLTAPGRGLPRRESPARPPLEVVPTRQQRRARPRAVYAVATIAGVFAILLAQLMLSIVLSDGAYRITALEGQRAELDRTAQILTEDLNVYDSAQYVAANAESLGMVVSTVSPAFLLLSDGTVQGSPRPAGAGSGVLDGRGDLVGNVLLTDVPLVTPTATGGASAAALSAPPTPSSSGSLPSTAGELASTGALPSPVTR</sequence>
<feature type="transmembrane region" description="Helical" evidence="2">
    <location>
        <begin position="42"/>
        <end position="66"/>
    </location>
</feature>
<keyword evidence="4" id="KW-1185">Reference proteome</keyword>
<keyword evidence="2" id="KW-0472">Membrane</keyword>
<proteinExistence type="predicted"/>
<feature type="compositionally biased region" description="Low complexity" evidence="1">
    <location>
        <begin position="168"/>
        <end position="191"/>
    </location>
</feature>
<evidence type="ECO:0000313" key="4">
    <source>
        <dbReference type="Proteomes" id="UP000552883"/>
    </source>
</evidence>
<feature type="region of interest" description="Disordered" evidence="1">
    <location>
        <begin position="1"/>
        <end position="34"/>
    </location>
</feature>
<keyword evidence="2" id="KW-0812">Transmembrane</keyword>
<organism evidence="3 4">
    <name type="scientific">Microcella frigidaquae</name>
    <dbReference type="NCBI Taxonomy" id="424758"/>
    <lineage>
        <taxon>Bacteria</taxon>
        <taxon>Bacillati</taxon>
        <taxon>Actinomycetota</taxon>
        <taxon>Actinomycetes</taxon>
        <taxon>Micrococcales</taxon>
        <taxon>Microbacteriaceae</taxon>
        <taxon>Microcella</taxon>
    </lineage>
</organism>